<name>A0AAV5VFN6_9BILA</name>
<dbReference type="EMBL" id="BTSY01000003">
    <property type="protein sequence ID" value="GMT18214.1"/>
    <property type="molecule type" value="Genomic_DNA"/>
</dbReference>
<proteinExistence type="predicted"/>
<comment type="caution">
    <text evidence="1">The sequence shown here is derived from an EMBL/GenBank/DDBJ whole genome shotgun (WGS) entry which is preliminary data.</text>
</comment>
<evidence type="ECO:0000313" key="1">
    <source>
        <dbReference type="EMBL" id="GMT18214.1"/>
    </source>
</evidence>
<reference evidence="1" key="1">
    <citation type="submission" date="2023-10" db="EMBL/GenBank/DDBJ databases">
        <title>Genome assembly of Pristionchus species.</title>
        <authorList>
            <person name="Yoshida K."/>
            <person name="Sommer R.J."/>
        </authorList>
    </citation>
    <scope>NUCLEOTIDE SEQUENCE</scope>
    <source>
        <strain evidence="1">RS5133</strain>
    </source>
</reference>
<dbReference type="AlphaFoldDB" id="A0AAV5VFN6"/>
<sequence>MLLPVRKKEKSNNNNEVKGVHPEGVVRKMISDINQFDGPKLFTNIVPSFWHRYLICIDIDVGRTYFVDSCSEDYDRLLVPCAENHNCTSLSRFRRRSSLSLSIRALVASPQSFASSFHFVQFA</sequence>
<accession>A0AAV5VFN6</accession>
<evidence type="ECO:0000313" key="2">
    <source>
        <dbReference type="Proteomes" id="UP001432322"/>
    </source>
</evidence>
<protein>
    <submittedName>
        <fullName evidence="1">Uncharacterized protein</fullName>
    </submittedName>
</protein>
<organism evidence="1 2">
    <name type="scientific">Pristionchus fissidentatus</name>
    <dbReference type="NCBI Taxonomy" id="1538716"/>
    <lineage>
        <taxon>Eukaryota</taxon>
        <taxon>Metazoa</taxon>
        <taxon>Ecdysozoa</taxon>
        <taxon>Nematoda</taxon>
        <taxon>Chromadorea</taxon>
        <taxon>Rhabditida</taxon>
        <taxon>Rhabditina</taxon>
        <taxon>Diplogasteromorpha</taxon>
        <taxon>Diplogasteroidea</taxon>
        <taxon>Neodiplogasteridae</taxon>
        <taxon>Pristionchus</taxon>
    </lineage>
</organism>
<keyword evidence="2" id="KW-1185">Reference proteome</keyword>
<gene>
    <name evidence="1" type="ORF">PFISCL1PPCAC_9511</name>
</gene>
<dbReference type="Proteomes" id="UP001432322">
    <property type="component" value="Unassembled WGS sequence"/>
</dbReference>